<dbReference type="Proteomes" id="UP001589836">
    <property type="component" value="Unassembled WGS sequence"/>
</dbReference>
<name>A0ABV6LKS3_9BACI</name>
<organism evidence="1 2">
    <name type="scientific">Pontibacillus salicampi</name>
    <dbReference type="NCBI Taxonomy" id="1449801"/>
    <lineage>
        <taxon>Bacteria</taxon>
        <taxon>Bacillati</taxon>
        <taxon>Bacillota</taxon>
        <taxon>Bacilli</taxon>
        <taxon>Bacillales</taxon>
        <taxon>Bacillaceae</taxon>
        <taxon>Pontibacillus</taxon>
    </lineage>
</organism>
<evidence type="ECO:0000313" key="2">
    <source>
        <dbReference type="Proteomes" id="UP001589836"/>
    </source>
</evidence>
<dbReference type="EMBL" id="JBHLTP010000003">
    <property type="protein sequence ID" value="MFC0522917.1"/>
    <property type="molecule type" value="Genomic_DNA"/>
</dbReference>
<keyword evidence="2" id="KW-1185">Reference proteome</keyword>
<reference evidence="1 2" key="1">
    <citation type="submission" date="2024-09" db="EMBL/GenBank/DDBJ databases">
        <authorList>
            <person name="Sun Q."/>
            <person name="Mori K."/>
        </authorList>
    </citation>
    <scope>NUCLEOTIDE SEQUENCE [LARGE SCALE GENOMIC DNA]</scope>
    <source>
        <strain evidence="1 2">NCAIM B.02529</strain>
    </source>
</reference>
<comment type="caution">
    <text evidence="1">The sequence shown here is derived from an EMBL/GenBank/DDBJ whole genome shotgun (WGS) entry which is preliminary data.</text>
</comment>
<gene>
    <name evidence="1" type="ORF">ACFFGV_04840</name>
</gene>
<evidence type="ECO:0000313" key="1">
    <source>
        <dbReference type="EMBL" id="MFC0522917.1"/>
    </source>
</evidence>
<protein>
    <submittedName>
        <fullName evidence="1">Uncharacterized protein</fullName>
    </submittedName>
</protein>
<proteinExistence type="predicted"/>
<sequence length="52" mass="6033">MMIYNLMIWVVSWNQMILDPITLLNLLLNLLKKNGTVGVYKVYEGGAYELRS</sequence>
<accession>A0ABV6LKS3</accession>